<dbReference type="OrthoDB" id="8613538at2"/>
<dbReference type="STRING" id="1859473.BG261_02315"/>
<evidence type="ECO:0000256" key="2">
    <source>
        <dbReference type="SAM" id="SignalP"/>
    </source>
</evidence>
<proteinExistence type="predicted"/>
<feature type="chain" id="PRO_5038762713" evidence="2">
    <location>
        <begin position="22"/>
        <end position="283"/>
    </location>
</feature>
<protein>
    <submittedName>
        <fullName evidence="4">ABC transporter substrate-binding protein</fullName>
    </submittedName>
</protein>
<dbReference type="PANTHER" id="PTHR35936:SF19">
    <property type="entry name" value="AMINO-ACID-BINDING PROTEIN YXEM-RELATED"/>
    <property type="match status" value="1"/>
</dbReference>
<dbReference type="RefSeq" id="WP_070791953.1">
    <property type="nucleotide sequence ID" value="NZ_MKIR01000012.1"/>
</dbReference>
<organism evidence="4 5">
    <name type="scientific">Floricoccus tropicus</name>
    <dbReference type="NCBI Taxonomy" id="1859473"/>
    <lineage>
        <taxon>Bacteria</taxon>
        <taxon>Bacillati</taxon>
        <taxon>Bacillota</taxon>
        <taxon>Bacilli</taxon>
        <taxon>Lactobacillales</taxon>
        <taxon>Streptococcaceae</taxon>
        <taxon>Floricoccus</taxon>
    </lineage>
</organism>
<dbReference type="SMART" id="SM00062">
    <property type="entry name" value="PBPb"/>
    <property type="match status" value="1"/>
</dbReference>
<dbReference type="Pfam" id="PF00497">
    <property type="entry name" value="SBP_bac_3"/>
    <property type="match status" value="1"/>
</dbReference>
<feature type="signal peptide" evidence="2">
    <location>
        <begin position="1"/>
        <end position="21"/>
    </location>
</feature>
<accession>A0A1E8GP94</accession>
<dbReference type="EMBL" id="MKIR01000012">
    <property type="protein sequence ID" value="OFI49433.1"/>
    <property type="molecule type" value="Genomic_DNA"/>
</dbReference>
<dbReference type="PANTHER" id="PTHR35936">
    <property type="entry name" value="MEMBRANE-BOUND LYTIC MUREIN TRANSGLYCOSYLASE F"/>
    <property type="match status" value="1"/>
</dbReference>
<dbReference type="Proteomes" id="UP000178622">
    <property type="component" value="Unassembled WGS sequence"/>
</dbReference>
<evidence type="ECO:0000259" key="3">
    <source>
        <dbReference type="SMART" id="SM00062"/>
    </source>
</evidence>
<name>A0A1E8GP94_9LACT</name>
<dbReference type="Gene3D" id="3.40.190.10">
    <property type="entry name" value="Periplasmic binding protein-like II"/>
    <property type="match status" value="2"/>
</dbReference>
<dbReference type="SUPFAM" id="SSF53850">
    <property type="entry name" value="Periplasmic binding protein-like II"/>
    <property type="match status" value="1"/>
</dbReference>
<evidence type="ECO:0000256" key="1">
    <source>
        <dbReference type="ARBA" id="ARBA00022729"/>
    </source>
</evidence>
<sequence>MKLKKLFTVGAVLLTSTALLAACSSGSKSSSKIEQSKSDSKVTKITVAQTADSRPYSFMDGDKLTGFDIEVLKAVDEALPQYEFDYKKVPDDSIIMDVDTGRAQIGANNFGKTPEREEKYLFTYPISQNVNAIFSRKGDNFKSIADLVGKKTLVPTGSNYGAIYEQWNKENPDKKIDFAYSEDPLKERMAAVESGKIDFMFASKSNGEILLKDNGLDLVNNVPDLKDYPVFATYEYFLLGQDEKDLQAAVNTEIKKLSENGKLKELSEKFYGADYVPGEDQYK</sequence>
<feature type="domain" description="Solute-binding protein family 3/N-terminal" evidence="3">
    <location>
        <begin position="44"/>
        <end position="274"/>
    </location>
</feature>
<dbReference type="AlphaFoldDB" id="A0A1E8GP94"/>
<keyword evidence="5" id="KW-1185">Reference proteome</keyword>
<comment type="caution">
    <text evidence="4">The sequence shown here is derived from an EMBL/GenBank/DDBJ whole genome shotgun (WGS) entry which is preliminary data.</text>
</comment>
<keyword evidence="1 2" id="KW-0732">Signal</keyword>
<dbReference type="InterPro" id="IPR001638">
    <property type="entry name" value="Solute-binding_3/MltF_N"/>
</dbReference>
<gene>
    <name evidence="4" type="ORF">BG261_02315</name>
</gene>
<evidence type="ECO:0000313" key="5">
    <source>
        <dbReference type="Proteomes" id="UP000178622"/>
    </source>
</evidence>
<dbReference type="PROSITE" id="PS51257">
    <property type="entry name" value="PROKAR_LIPOPROTEIN"/>
    <property type="match status" value="1"/>
</dbReference>
<evidence type="ECO:0000313" key="4">
    <source>
        <dbReference type="EMBL" id="OFI49433.1"/>
    </source>
</evidence>
<reference evidence="5" key="1">
    <citation type="submission" date="2016-09" db="EMBL/GenBank/DDBJ databases">
        <title>Draft genome sequence of a novel species of the family Streptococcaceae isolated from flowers.</title>
        <authorList>
            <person name="Chuah L.-O."/>
            <person name="Yap K.-P."/>
            <person name="Thong K.L."/>
            <person name="Liong M.T."/>
            <person name="Ahmad R."/>
            <person name="Rusul G."/>
        </authorList>
    </citation>
    <scope>NUCLEOTIDE SEQUENCE [LARGE SCALE GENOMIC DNA]</scope>
    <source>
        <strain evidence="5">DF1</strain>
    </source>
</reference>